<dbReference type="Proteomes" id="UP001428341">
    <property type="component" value="Unassembled WGS sequence"/>
</dbReference>
<comment type="caution">
    <text evidence="1">The sequence shown here is derived from an EMBL/GenBank/DDBJ whole genome shotgun (WGS) entry which is preliminary data.</text>
</comment>
<dbReference type="EMBL" id="JBCGBO010000003">
    <property type="protein sequence ID" value="KAK9214867.1"/>
    <property type="molecule type" value="Genomic_DNA"/>
</dbReference>
<evidence type="ECO:0008006" key="3">
    <source>
        <dbReference type="Google" id="ProtNLM"/>
    </source>
</evidence>
<sequence length="190" mass="22351">MKYILVSVTVTPTVRFTIKARCAVNLTPAVKFCEILNRFKFLQQTLQLGIIFIHIPQQAYINISQKKRKKKPKVYLFIYYYYYFEFSERMSSSYWTEILLILNLSFVCLLSSATQVDYDANAIIINGERRVIFSGAIHYPRSTSQVLQIINLQFLKSLAFSHFLLLLNKKKMLLRFKNIALNFFFLISQT</sequence>
<organism evidence="1 2">
    <name type="scientific">Citrus x changshan-huyou</name>
    <dbReference type="NCBI Taxonomy" id="2935761"/>
    <lineage>
        <taxon>Eukaryota</taxon>
        <taxon>Viridiplantae</taxon>
        <taxon>Streptophyta</taxon>
        <taxon>Embryophyta</taxon>
        <taxon>Tracheophyta</taxon>
        <taxon>Spermatophyta</taxon>
        <taxon>Magnoliopsida</taxon>
        <taxon>eudicotyledons</taxon>
        <taxon>Gunneridae</taxon>
        <taxon>Pentapetalae</taxon>
        <taxon>rosids</taxon>
        <taxon>malvids</taxon>
        <taxon>Sapindales</taxon>
        <taxon>Rutaceae</taxon>
        <taxon>Aurantioideae</taxon>
        <taxon>Citrus</taxon>
    </lineage>
</organism>
<proteinExistence type="predicted"/>
<gene>
    <name evidence="1" type="ORF">WN944_006867</name>
</gene>
<dbReference type="Gene3D" id="3.20.20.80">
    <property type="entry name" value="Glycosidases"/>
    <property type="match status" value="1"/>
</dbReference>
<reference evidence="1 2" key="1">
    <citation type="submission" date="2024-05" db="EMBL/GenBank/DDBJ databases">
        <title>Haplotype-resolved chromosome-level genome assembly of Huyou (Citrus changshanensis).</title>
        <authorList>
            <person name="Miao C."/>
            <person name="Chen W."/>
            <person name="Wu Y."/>
            <person name="Wang L."/>
            <person name="Zhao S."/>
            <person name="Grierson D."/>
            <person name="Xu C."/>
            <person name="Chen K."/>
        </authorList>
    </citation>
    <scope>NUCLEOTIDE SEQUENCE [LARGE SCALE GENOMIC DNA]</scope>
    <source>
        <strain evidence="1">01-14</strain>
        <tissue evidence="1">Leaf</tissue>
    </source>
</reference>
<dbReference type="AlphaFoldDB" id="A0AAP0MML5"/>
<name>A0AAP0MML5_9ROSI</name>
<keyword evidence="2" id="KW-1185">Reference proteome</keyword>
<protein>
    <recommendedName>
        <fullName evidence="3">Beta-galactosidase</fullName>
    </recommendedName>
</protein>
<accession>A0AAP0MML5</accession>
<evidence type="ECO:0000313" key="1">
    <source>
        <dbReference type="EMBL" id="KAK9214867.1"/>
    </source>
</evidence>
<evidence type="ECO:0000313" key="2">
    <source>
        <dbReference type="Proteomes" id="UP001428341"/>
    </source>
</evidence>